<dbReference type="PANTHER" id="PTHR28582:SF1">
    <property type="entry name" value="TRNA-SPLICING ENDONUCLEASE SUBUNIT SEN15"/>
    <property type="match status" value="1"/>
</dbReference>
<dbReference type="Gene3D" id="3.40.1350.10">
    <property type="match status" value="1"/>
</dbReference>
<dbReference type="Ensembl" id="ENSECRT00000033189.1">
    <property type="protein sequence ID" value="ENSECRP00000032467.1"/>
    <property type="gene ID" value="ENSECRG00000022003.1"/>
</dbReference>
<evidence type="ECO:0000313" key="5">
    <source>
        <dbReference type="Ensembl" id="ENSECRP00000032467.1"/>
    </source>
</evidence>
<dbReference type="GO" id="GO:0003676">
    <property type="term" value="F:nucleic acid binding"/>
    <property type="evidence" value="ECO:0007669"/>
    <property type="project" value="InterPro"/>
</dbReference>
<feature type="region of interest" description="Disordered" evidence="3">
    <location>
        <begin position="130"/>
        <end position="150"/>
    </location>
</feature>
<reference evidence="5" key="2">
    <citation type="submission" date="2025-08" db="UniProtKB">
        <authorList>
            <consortium name="Ensembl"/>
        </authorList>
    </citation>
    <scope>IDENTIFICATION</scope>
</reference>
<reference evidence="5" key="3">
    <citation type="submission" date="2025-09" db="UniProtKB">
        <authorList>
            <consortium name="Ensembl"/>
        </authorList>
    </citation>
    <scope>IDENTIFICATION</scope>
</reference>
<dbReference type="GeneTree" id="ENSGT00390000014781"/>
<gene>
    <name evidence="5" type="primary">TSEN15</name>
</gene>
<keyword evidence="6" id="KW-1185">Reference proteome</keyword>
<evidence type="ECO:0000256" key="2">
    <source>
        <dbReference type="ARBA" id="ARBA00022694"/>
    </source>
</evidence>
<protein>
    <submittedName>
        <fullName evidence="5">tRNA splicing endonuclease subunit 15</fullName>
    </submittedName>
</protein>
<dbReference type="InterPro" id="IPR036167">
    <property type="entry name" value="tRNA_intron_Endo_cat-like_sf"/>
</dbReference>
<keyword evidence="2" id="KW-0819">tRNA processing</keyword>
<evidence type="ECO:0000256" key="1">
    <source>
        <dbReference type="ARBA" id="ARBA00006091"/>
    </source>
</evidence>
<evidence type="ECO:0000313" key="6">
    <source>
        <dbReference type="Proteomes" id="UP000694620"/>
    </source>
</evidence>
<dbReference type="InterPro" id="IPR018593">
    <property type="entry name" value="tRNA-endonuc_su_Sen15"/>
</dbReference>
<dbReference type="Pfam" id="PF09631">
    <property type="entry name" value="Sen15"/>
    <property type="match status" value="1"/>
</dbReference>
<dbReference type="AlphaFoldDB" id="A0A8C4TGX9"/>
<feature type="domain" description="tRNA-splicing endonuclease subunit Sen15" evidence="4">
    <location>
        <begin position="35"/>
        <end position="131"/>
    </location>
</feature>
<comment type="similarity">
    <text evidence="1">Belongs to the SEN15 family.</text>
</comment>
<accession>A0A8C4TGX9</accession>
<dbReference type="Proteomes" id="UP000694620">
    <property type="component" value="Chromosome 10"/>
</dbReference>
<feature type="compositionally biased region" description="Basic residues" evidence="3">
    <location>
        <begin position="141"/>
        <end position="150"/>
    </location>
</feature>
<evidence type="ECO:0000259" key="4">
    <source>
        <dbReference type="Pfam" id="PF09631"/>
    </source>
</evidence>
<reference evidence="5" key="1">
    <citation type="submission" date="2021-06" db="EMBL/GenBank/DDBJ databases">
        <authorList>
            <consortium name="Wellcome Sanger Institute Data Sharing"/>
        </authorList>
    </citation>
    <scope>NUCLEOTIDE SEQUENCE [LARGE SCALE GENOMIC DNA]</scope>
</reference>
<name>A0A8C4TGX9_ERPCA</name>
<evidence type="ECO:0000256" key="3">
    <source>
        <dbReference type="SAM" id="MobiDB-lite"/>
    </source>
</evidence>
<dbReference type="InterPro" id="IPR011856">
    <property type="entry name" value="tRNA_endonuc-like_dom_sf"/>
</dbReference>
<dbReference type="GO" id="GO:0006388">
    <property type="term" value="P:tRNA splicing, via endonucleolytic cleavage and ligation"/>
    <property type="evidence" value="ECO:0007669"/>
    <property type="project" value="InterPro"/>
</dbReference>
<dbReference type="GO" id="GO:0005634">
    <property type="term" value="C:nucleus"/>
    <property type="evidence" value="ECO:0007669"/>
    <property type="project" value="UniProtKB-ARBA"/>
</dbReference>
<dbReference type="PANTHER" id="PTHR28582">
    <property type="entry name" value="TRNA-SPLICING ENDONUCLEASE SUBUNIT SEN15"/>
    <property type="match status" value="1"/>
</dbReference>
<sequence length="150" mass="16992">MDEGSSGNWMWRHPKFQELTSLDVADSSQLYSAFLVYLDLTEVRQWHEVTCKSCDNLQLIYFEGREGEGAPLQLVVPVQCQRLLSHQWLRSVLSLVSPDGSPHQSVLIVAVASDSSLVYHRFTDGFVTPEPPDHVLNTGKRSGRRKRPQV</sequence>
<proteinExistence type="inferred from homology"/>
<dbReference type="SUPFAM" id="SSF53032">
    <property type="entry name" value="tRNA-intron endonuclease catalytic domain-like"/>
    <property type="match status" value="1"/>
</dbReference>
<organism evidence="5 6">
    <name type="scientific">Erpetoichthys calabaricus</name>
    <name type="common">Rope fish</name>
    <name type="synonym">Calamoichthys calabaricus</name>
    <dbReference type="NCBI Taxonomy" id="27687"/>
    <lineage>
        <taxon>Eukaryota</taxon>
        <taxon>Metazoa</taxon>
        <taxon>Chordata</taxon>
        <taxon>Craniata</taxon>
        <taxon>Vertebrata</taxon>
        <taxon>Euteleostomi</taxon>
        <taxon>Actinopterygii</taxon>
        <taxon>Polypteriformes</taxon>
        <taxon>Polypteridae</taxon>
        <taxon>Erpetoichthys</taxon>
    </lineage>
</organism>